<dbReference type="SUPFAM" id="SSF81631">
    <property type="entry name" value="PAP/OAS1 substrate-binding domain"/>
    <property type="match status" value="1"/>
</dbReference>
<feature type="compositionally biased region" description="Basic and acidic residues" evidence="1">
    <location>
        <begin position="725"/>
        <end position="736"/>
    </location>
</feature>
<dbReference type="InterPro" id="IPR054708">
    <property type="entry name" value="MTPAP-like_central"/>
</dbReference>
<reference evidence="4 5" key="1">
    <citation type="submission" date="2024-02" db="EMBL/GenBank/DDBJ databases">
        <authorList>
            <person name="Vignale AGUSTIN F."/>
            <person name="Sosa J E."/>
            <person name="Modenutti C."/>
        </authorList>
    </citation>
    <scope>NUCLEOTIDE SEQUENCE [LARGE SCALE GENOMIC DNA]</scope>
</reference>
<organism evidence="4 5">
    <name type="scientific">Ilex paraguariensis</name>
    <name type="common">yerba mate</name>
    <dbReference type="NCBI Taxonomy" id="185542"/>
    <lineage>
        <taxon>Eukaryota</taxon>
        <taxon>Viridiplantae</taxon>
        <taxon>Streptophyta</taxon>
        <taxon>Embryophyta</taxon>
        <taxon>Tracheophyta</taxon>
        <taxon>Spermatophyta</taxon>
        <taxon>Magnoliopsida</taxon>
        <taxon>eudicotyledons</taxon>
        <taxon>Gunneridae</taxon>
        <taxon>Pentapetalae</taxon>
        <taxon>asterids</taxon>
        <taxon>campanulids</taxon>
        <taxon>Aquifoliales</taxon>
        <taxon>Aquifoliaceae</taxon>
        <taxon>Ilex</taxon>
    </lineage>
</organism>
<dbReference type="InterPro" id="IPR043519">
    <property type="entry name" value="NT_sf"/>
</dbReference>
<keyword evidence="5" id="KW-1185">Reference proteome</keyword>
<dbReference type="Gene3D" id="3.30.460.10">
    <property type="entry name" value="Beta Polymerase, domain 2"/>
    <property type="match status" value="1"/>
</dbReference>
<evidence type="ECO:0000259" key="3">
    <source>
        <dbReference type="Pfam" id="PF26180"/>
    </source>
</evidence>
<comment type="caution">
    <text evidence="4">The sequence shown here is derived from an EMBL/GenBank/DDBJ whole genome shotgun (WGS) entry which is preliminary data.</text>
</comment>
<dbReference type="PANTHER" id="PTHR45979:SF31">
    <property type="entry name" value="POLYMERASE NUCLEOTIDYL TRANSFERASE DOMAIN-CONTAINING PROTEIN"/>
    <property type="match status" value="1"/>
</dbReference>
<evidence type="ECO:0000313" key="4">
    <source>
        <dbReference type="EMBL" id="CAK9142709.1"/>
    </source>
</evidence>
<feature type="domain" description="Poly(A) RNA polymerase mitochondrial-like central palm" evidence="2">
    <location>
        <begin position="51"/>
        <end position="171"/>
    </location>
</feature>
<name>A0ABC8RCN9_9AQUA</name>
<feature type="region of interest" description="Disordered" evidence="1">
    <location>
        <begin position="724"/>
        <end position="749"/>
    </location>
</feature>
<dbReference type="EMBL" id="CAUOFW020001247">
    <property type="protein sequence ID" value="CAK9142709.1"/>
    <property type="molecule type" value="Genomic_DNA"/>
</dbReference>
<dbReference type="SUPFAM" id="SSF81301">
    <property type="entry name" value="Nucleotidyltransferase"/>
    <property type="match status" value="1"/>
</dbReference>
<dbReference type="InterPro" id="IPR058921">
    <property type="entry name" value="PAP/OAS1-rel"/>
</dbReference>
<proteinExistence type="predicted"/>
<gene>
    <name evidence="4" type="ORF">ILEXP_LOCUS10398</name>
</gene>
<evidence type="ECO:0000256" key="1">
    <source>
        <dbReference type="SAM" id="MobiDB-lite"/>
    </source>
</evidence>
<dbReference type="Proteomes" id="UP001642360">
    <property type="component" value="Unassembled WGS sequence"/>
</dbReference>
<dbReference type="Gene3D" id="1.10.1410.10">
    <property type="match status" value="1"/>
</dbReference>
<dbReference type="CDD" id="cd05402">
    <property type="entry name" value="NT_PAP_TUTase"/>
    <property type="match status" value="1"/>
</dbReference>
<evidence type="ECO:0000313" key="5">
    <source>
        <dbReference type="Proteomes" id="UP001642360"/>
    </source>
</evidence>
<protein>
    <submittedName>
        <fullName evidence="4">Uncharacterized protein</fullName>
    </submittedName>
</protein>
<dbReference type="PANTHER" id="PTHR45979">
    <property type="entry name" value="PAP/OAS1 SUBSTRATE-BINDING DOMAIN SUPERFAMILY"/>
    <property type="match status" value="1"/>
</dbReference>
<feature type="domain" description="PAP/OAS1 substrate-binding-related" evidence="3">
    <location>
        <begin position="184"/>
        <end position="376"/>
    </location>
</feature>
<dbReference type="Pfam" id="PF22600">
    <property type="entry name" value="MTPAP-like_central"/>
    <property type="match status" value="1"/>
</dbReference>
<evidence type="ECO:0000259" key="2">
    <source>
        <dbReference type="Pfam" id="PF22600"/>
    </source>
</evidence>
<dbReference type="Pfam" id="PF26180">
    <property type="entry name" value="PAP-OAS1"/>
    <property type="match status" value="1"/>
</dbReference>
<dbReference type="InterPro" id="IPR058920">
    <property type="entry name" value="PAP-OAS1-bd-rel"/>
</dbReference>
<accession>A0ABC8RCN9</accession>
<feature type="compositionally biased region" description="Polar residues" evidence="1">
    <location>
        <begin position="738"/>
        <end position="749"/>
    </location>
</feature>
<sequence>MGDLQVCCERQNGVMMDSDHFSSSSPKQMVHSNPDPLSIREDCWAVAEETTQEVVNCIHPTLDSEEKRKDVIDYVQRLISTALGCEVFPYGSVPLKTYLPDGDIDLTALSSPDVEESLGRDVLAVLQAEEMNKEAEYEVKDTHFIDAEVKLVKCLVRNIVIDISFNQLGGLCTLCFLEQIDRLVDKNHIFKRSIILIKVWCYYESRILGAHHGLISTYALEMLVLCIFRQFHASLNGPLAVLYRFLDYFSKFDWENYCISLNGPVLKSSLPYTVVELSEKGKDDLMLNEECLRNCIDMYSVPSRDLDTRSQSFPQKHLNIIDPLKENNNLGRSVHRGSFYRILSAFKYGARKLGKILLLPRERIADEIKKFFANTLERHGCKCGADIQSSVLSVDAEWSSTLSSSSHAETLSEDGMQLKSLNGDSDGDISGVEHKCTSVHRNELDRYLTRLNYLQIESESGCSTNGTAVSGYHLAGDENDLETPRSLSFRRENDTSDCSPTSSNFKSSLSGICNRAPYFYLFRSPTENVNFENGNLCPKRLSEVVDENRGFGSWLEQSENHLVASNAVHANHHEGLSDSGSAISSPDANSLESLSLDFREIGSTGIVDDMETLNPLADLSGDHDSHIRNLLYSLSCHGYALSAPVLLNSPTSLYQLRNKRPLDTVQRSMPLNQNACSQVSTDKVVLGSLVYPHNFIPFNPTFDSDEKHMAQGTGTYFSIMNGSSCREKSSQGERRNYATGTRGQMQRHTQNNGMARAFPETNSLEEGSRTLLDPGSLVQGHGKPGLCGQSYQSNGSSIHANGLSNLGFRIEFGSLGLMAEGISQLPSGTSYAWDSTPCPVVPEVQTSSRVLNTKQERVAEHSYHHKNEDFPPLSS</sequence>
<dbReference type="AlphaFoldDB" id="A0ABC8RCN9"/>